<protein>
    <submittedName>
        <fullName evidence="2">Uncharacterized protein</fullName>
    </submittedName>
</protein>
<feature type="region of interest" description="Disordered" evidence="1">
    <location>
        <begin position="17"/>
        <end position="38"/>
    </location>
</feature>
<dbReference type="Proteomes" id="UP000552700">
    <property type="component" value="Unassembled WGS sequence"/>
</dbReference>
<feature type="compositionally biased region" description="Basic and acidic residues" evidence="1">
    <location>
        <begin position="17"/>
        <end position="37"/>
    </location>
</feature>
<proteinExistence type="predicted"/>
<accession>A0A841J2K1</accession>
<sequence>MCPSILQRYRLNLSERAADSKQEDRGLGERAARDERHRRTAVVTPRWAMGGAIAASLATGLVIGGQLPSDAPVRSVRGQLVASGALDAALTTQPTSAPEDRRPVKILLSFKDNGGRYCRGFASGTTSGIACRTDGSWALFRTWASSLAEGGEYRQAGSASADIMAAAQDMARSEALDSKEEQAAILVRWTEDVAFNG</sequence>
<evidence type="ECO:0000313" key="2">
    <source>
        <dbReference type="EMBL" id="MBB6123756.1"/>
    </source>
</evidence>
<keyword evidence="3" id="KW-1185">Reference proteome</keyword>
<gene>
    <name evidence="2" type="ORF">FHS92_001485</name>
</gene>
<name>A0A841J2K1_9SPHN</name>
<evidence type="ECO:0000256" key="1">
    <source>
        <dbReference type="SAM" id="MobiDB-lite"/>
    </source>
</evidence>
<organism evidence="2 3">
    <name type="scientific">Sphingobium subterraneum</name>
    <dbReference type="NCBI Taxonomy" id="627688"/>
    <lineage>
        <taxon>Bacteria</taxon>
        <taxon>Pseudomonadati</taxon>
        <taxon>Pseudomonadota</taxon>
        <taxon>Alphaproteobacteria</taxon>
        <taxon>Sphingomonadales</taxon>
        <taxon>Sphingomonadaceae</taxon>
        <taxon>Sphingobium</taxon>
    </lineage>
</organism>
<reference evidence="2 3" key="1">
    <citation type="submission" date="2020-08" db="EMBL/GenBank/DDBJ databases">
        <title>Genomic Encyclopedia of Type Strains, Phase IV (KMG-IV): sequencing the most valuable type-strain genomes for metagenomic binning, comparative biology and taxonomic classification.</title>
        <authorList>
            <person name="Goeker M."/>
        </authorList>
    </citation>
    <scope>NUCLEOTIDE SEQUENCE [LARGE SCALE GENOMIC DNA]</scope>
    <source>
        <strain evidence="2 3">DSM 102255</strain>
    </source>
</reference>
<evidence type="ECO:0000313" key="3">
    <source>
        <dbReference type="Proteomes" id="UP000552700"/>
    </source>
</evidence>
<dbReference type="AlphaFoldDB" id="A0A841J2K1"/>
<comment type="caution">
    <text evidence="2">The sequence shown here is derived from an EMBL/GenBank/DDBJ whole genome shotgun (WGS) entry which is preliminary data.</text>
</comment>
<dbReference type="RefSeq" id="WP_184079171.1">
    <property type="nucleotide sequence ID" value="NZ_JACIJP010000002.1"/>
</dbReference>
<dbReference type="EMBL" id="JACIJP010000002">
    <property type="protein sequence ID" value="MBB6123756.1"/>
    <property type="molecule type" value="Genomic_DNA"/>
</dbReference>